<evidence type="ECO:0000313" key="1">
    <source>
        <dbReference type="EMBL" id="VTR53336.1"/>
    </source>
</evidence>
<dbReference type="EMBL" id="CABEEZ010000127">
    <property type="protein sequence ID" value="VTR53336.1"/>
    <property type="molecule type" value="Genomic_DNA"/>
</dbReference>
<proteinExistence type="predicted"/>
<reference evidence="1" key="1">
    <citation type="submission" date="2019-05" db="EMBL/GenBank/DDBJ databases">
        <authorList>
            <consortium name="Pathogen Informatics"/>
        </authorList>
    </citation>
    <scope>NUCLEOTIDE SEQUENCE [LARGE SCALE GENOMIC DNA]</scope>
    <source>
        <strain evidence="1">NCTC12965</strain>
    </source>
</reference>
<dbReference type="AlphaFoldDB" id="A0A4U9W3S3"/>
<organism evidence="1">
    <name type="scientific">Serratia fonticola</name>
    <dbReference type="NCBI Taxonomy" id="47917"/>
    <lineage>
        <taxon>Bacteria</taxon>
        <taxon>Pseudomonadati</taxon>
        <taxon>Pseudomonadota</taxon>
        <taxon>Gammaproteobacteria</taxon>
        <taxon>Enterobacterales</taxon>
        <taxon>Yersiniaceae</taxon>
        <taxon>Serratia</taxon>
    </lineage>
</organism>
<protein>
    <submittedName>
        <fullName evidence="1">Uncharacterized protein</fullName>
    </submittedName>
</protein>
<sequence>MCNLMIHMIFYTHSIRPLKEENIVTDGHIKFAYNMNIKEFVDTFNTNKTVREEAIFYKC</sequence>
<gene>
    <name evidence="1" type="ORF">NCTC12965_06541</name>
</gene>
<accession>A0A4U9W3S3</accession>
<name>A0A4U9W3S3_SERFO</name>